<evidence type="ECO:0000313" key="1">
    <source>
        <dbReference type="EMBL" id="CAD6190835.1"/>
    </source>
</evidence>
<keyword evidence="2" id="KW-1185">Reference proteome</keyword>
<dbReference type="EMBL" id="CAJGYM010000018">
    <property type="protein sequence ID" value="CAD6190835.1"/>
    <property type="molecule type" value="Genomic_DNA"/>
</dbReference>
<protein>
    <submittedName>
        <fullName evidence="1">Uncharacterized protein</fullName>
    </submittedName>
</protein>
<proteinExistence type="predicted"/>
<dbReference type="Proteomes" id="UP000835052">
    <property type="component" value="Unassembled WGS sequence"/>
</dbReference>
<evidence type="ECO:0000313" key="2">
    <source>
        <dbReference type="Proteomes" id="UP000835052"/>
    </source>
</evidence>
<gene>
    <name evidence="1" type="ORF">CAUJ_LOCUS6754</name>
</gene>
<sequence>MIAPAEQSNKERIRGGPSGCKSAVYSTRLSIVRRRVRQKGSKVVHSTKVLTTILPKTTMVLTLPTHMDILESLFGGSHSLSLPSTAKLDLQDEADSGDEDGEMDLDVSAELLAAATASVSSINDETPKRAQAAYPRRSRPERGKFTILDNMEVAEVDDIIDVEFNVDILQNIFQDPRLGVQFLARYGLIPNSRSCRLPACPRDQLMSLIKHANGYVLFIFMYIWCENPGFTISEYNRILGEYRLVEETIYNTIGFLRDHVQNWCTSVSLSRIGGEGQTVEIMDTLHTEQLSCKQRNRRTRNFGARYALICWTDNSIVTVPDIHPNPSPVEISQIIHQHAELGSKIVMRDLFIEECGGFEDLKAALGDSYSLTTISEEWLTLSEEEKDKQFIKTEMMTVQNYNQEPFAYEYFFRRTFPIKPFNELLRIIRQLYSK</sequence>
<accession>A0A8S1H5Y8</accession>
<reference evidence="1" key="1">
    <citation type="submission" date="2020-10" db="EMBL/GenBank/DDBJ databases">
        <authorList>
            <person name="Kikuchi T."/>
        </authorList>
    </citation>
    <scope>NUCLEOTIDE SEQUENCE</scope>
    <source>
        <strain evidence="1">NKZ352</strain>
    </source>
</reference>
<name>A0A8S1H5Y8_9PELO</name>
<dbReference type="OrthoDB" id="5789296at2759"/>
<comment type="caution">
    <text evidence="1">The sequence shown here is derived from an EMBL/GenBank/DDBJ whole genome shotgun (WGS) entry which is preliminary data.</text>
</comment>
<dbReference type="AlphaFoldDB" id="A0A8S1H5Y8"/>
<organism evidence="1 2">
    <name type="scientific">Caenorhabditis auriculariae</name>
    <dbReference type="NCBI Taxonomy" id="2777116"/>
    <lineage>
        <taxon>Eukaryota</taxon>
        <taxon>Metazoa</taxon>
        <taxon>Ecdysozoa</taxon>
        <taxon>Nematoda</taxon>
        <taxon>Chromadorea</taxon>
        <taxon>Rhabditida</taxon>
        <taxon>Rhabditina</taxon>
        <taxon>Rhabditomorpha</taxon>
        <taxon>Rhabditoidea</taxon>
        <taxon>Rhabditidae</taxon>
        <taxon>Peloderinae</taxon>
        <taxon>Caenorhabditis</taxon>
    </lineage>
</organism>